<reference evidence="2 3" key="1">
    <citation type="submission" date="2018-02" db="EMBL/GenBank/DDBJ databases">
        <title>Sphingobacterium KA21.</title>
        <authorList>
            <person name="Vasarhelyi B.M."/>
            <person name="Deshmukh S."/>
            <person name="Balint B."/>
            <person name="Kukolya J."/>
        </authorList>
    </citation>
    <scope>NUCLEOTIDE SEQUENCE [LARGE SCALE GENOMIC DNA]</scope>
    <source>
        <strain evidence="2 3">Ka21</strain>
    </source>
</reference>
<keyword evidence="1" id="KW-0732">Signal</keyword>
<feature type="signal peptide" evidence="1">
    <location>
        <begin position="1"/>
        <end position="18"/>
    </location>
</feature>
<dbReference type="EMBL" id="PSKQ01000019">
    <property type="protein sequence ID" value="MBE8721136.1"/>
    <property type="molecule type" value="Genomic_DNA"/>
</dbReference>
<accession>A0ABR9T737</accession>
<comment type="caution">
    <text evidence="2">The sequence shown here is derived from an EMBL/GenBank/DDBJ whole genome shotgun (WGS) entry which is preliminary data.</text>
</comment>
<keyword evidence="3" id="KW-1185">Reference proteome</keyword>
<name>A0ABR9T737_9SPHI</name>
<sequence>MRNIILILLCALVNLVYSSCINSNTSDSGIKEITHQSHVRNYYLDHEKRVFVCIEEKDSLISIYEFYRNDSLIRKYTNVEKNGEVSLACETFTGTSIKKVSGNDSLQQNTSGESHSADSLNAYYTTHFDAVDSVEFWKEVTDMLDSSTFHLPNDQCLLDSSYSNSKYEDQAIVLNAANLVKKIDVNNFEQLPKLFFDVSIDQQGHIKSVEYTSWGSKVYGKLIDEIGEILVSESIRGYQILQHPVKVKLPIGVVIKSGKLP</sequence>
<protein>
    <submittedName>
        <fullName evidence="2">Uncharacterized protein</fullName>
    </submittedName>
</protein>
<feature type="chain" id="PRO_5046344900" evidence="1">
    <location>
        <begin position="19"/>
        <end position="261"/>
    </location>
</feature>
<dbReference type="RefSeq" id="WP_196938365.1">
    <property type="nucleotide sequence ID" value="NZ_MU158689.1"/>
</dbReference>
<evidence type="ECO:0000313" key="2">
    <source>
        <dbReference type="EMBL" id="MBE8721136.1"/>
    </source>
</evidence>
<evidence type="ECO:0000313" key="3">
    <source>
        <dbReference type="Proteomes" id="UP000618319"/>
    </source>
</evidence>
<evidence type="ECO:0000256" key="1">
    <source>
        <dbReference type="SAM" id="SignalP"/>
    </source>
</evidence>
<proteinExistence type="predicted"/>
<dbReference type="Proteomes" id="UP000618319">
    <property type="component" value="Unassembled WGS sequence"/>
</dbReference>
<organism evidence="2 3">
    <name type="scientific">Sphingobacterium pedocola</name>
    <dbReference type="NCBI Taxonomy" id="2082722"/>
    <lineage>
        <taxon>Bacteria</taxon>
        <taxon>Pseudomonadati</taxon>
        <taxon>Bacteroidota</taxon>
        <taxon>Sphingobacteriia</taxon>
        <taxon>Sphingobacteriales</taxon>
        <taxon>Sphingobacteriaceae</taxon>
        <taxon>Sphingobacterium</taxon>
    </lineage>
</organism>
<gene>
    <name evidence="2" type="ORF">C4F40_10410</name>
</gene>